<name>A0ABR1G657_AURAN</name>
<feature type="region of interest" description="Disordered" evidence="1">
    <location>
        <begin position="222"/>
        <end position="247"/>
    </location>
</feature>
<gene>
    <name evidence="2" type="ORF">SO694_00041231</name>
</gene>
<evidence type="ECO:0000256" key="1">
    <source>
        <dbReference type="SAM" id="MobiDB-lite"/>
    </source>
</evidence>
<feature type="region of interest" description="Disordered" evidence="1">
    <location>
        <begin position="423"/>
        <end position="442"/>
    </location>
</feature>
<proteinExistence type="predicted"/>
<evidence type="ECO:0000313" key="3">
    <source>
        <dbReference type="Proteomes" id="UP001363151"/>
    </source>
</evidence>
<protein>
    <submittedName>
        <fullName evidence="2">Uncharacterized protein</fullName>
    </submittedName>
</protein>
<sequence>MASLASIFAALETEYRHDASPGERRSSRRSRSSAARARPARGFAGGSRRRAARAAPLKRAAAAGPDAPGWALLGYGFVVERVVDECGRYGDGARRARPSARASSRRARVAAARRARERAYAKLLLVDATRGALPRAGGGAVVAALERRLGAPEVREPGGPEDARSAAKAAMTLNRLAEVAPHALALQFDALRDGARVIAPPRSALRRRRLASAALVLAVTRSAATRRSGGPSSRPSSRAPRGPRVARRRAAVATQRDLLGALGVLVARAGGGPPAVVSDAAARAAADAGPFCSPACDALRRALGLLLGVRAARRAAPPPPVEPCGAPAAPAGGLAALAAGDAAAAVLARCLGAAIAASRAVHGLWAPPLGAGARGDGVARLALAPAVDEIRAKTDPGGAALAASGGGLGTAAGLLRGARTATTRSVADGRASGRARRTAGAAARHAEAARALLALPGVGAAPVARLEDDLRAVAAHKDQKNAFHELAALALNAKPRADDGGGGPRGPRRRRPRAAASTRPRSAARRPRSSTSRATWPAPEARPAADGGGLGAPNLADLFKD</sequence>
<organism evidence="2 3">
    <name type="scientific">Aureococcus anophagefferens</name>
    <name type="common">Harmful bloom alga</name>
    <dbReference type="NCBI Taxonomy" id="44056"/>
    <lineage>
        <taxon>Eukaryota</taxon>
        <taxon>Sar</taxon>
        <taxon>Stramenopiles</taxon>
        <taxon>Ochrophyta</taxon>
        <taxon>Pelagophyceae</taxon>
        <taxon>Pelagomonadales</taxon>
        <taxon>Pelagomonadaceae</taxon>
        <taxon>Aureococcus</taxon>
    </lineage>
</organism>
<feature type="compositionally biased region" description="Low complexity" evidence="1">
    <location>
        <begin position="222"/>
        <end position="243"/>
    </location>
</feature>
<accession>A0ABR1G657</accession>
<reference evidence="2 3" key="1">
    <citation type="submission" date="2024-03" db="EMBL/GenBank/DDBJ databases">
        <title>Aureococcus anophagefferens CCMP1851 and Kratosvirus quantuckense: Draft genome of a second virus-susceptible host strain in the model system.</title>
        <authorList>
            <person name="Chase E."/>
            <person name="Truchon A.R."/>
            <person name="Schepens W."/>
            <person name="Wilhelm S.W."/>
        </authorList>
    </citation>
    <scope>NUCLEOTIDE SEQUENCE [LARGE SCALE GENOMIC DNA]</scope>
    <source>
        <strain evidence="2 3">CCMP1851</strain>
    </source>
</reference>
<dbReference type="Proteomes" id="UP001363151">
    <property type="component" value="Unassembled WGS sequence"/>
</dbReference>
<feature type="region of interest" description="Disordered" evidence="1">
    <location>
        <begin position="493"/>
        <end position="561"/>
    </location>
</feature>
<dbReference type="EMBL" id="JBBJCI010000086">
    <property type="protein sequence ID" value="KAK7248796.1"/>
    <property type="molecule type" value="Genomic_DNA"/>
</dbReference>
<feature type="region of interest" description="Disordered" evidence="1">
    <location>
        <begin position="16"/>
        <end position="51"/>
    </location>
</feature>
<feature type="compositionally biased region" description="Low complexity" evidence="1">
    <location>
        <begin position="32"/>
        <end position="42"/>
    </location>
</feature>
<keyword evidence="3" id="KW-1185">Reference proteome</keyword>
<feature type="compositionally biased region" description="Basic and acidic residues" evidence="1">
    <location>
        <begin position="16"/>
        <end position="25"/>
    </location>
</feature>
<comment type="caution">
    <text evidence="2">The sequence shown here is derived from an EMBL/GenBank/DDBJ whole genome shotgun (WGS) entry which is preliminary data.</text>
</comment>
<evidence type="ECO:0000313" key="2">
    <source>
        <dbReference type="EMBL" id="KAK7248796.1"/>
    </source>
</evidence>